<reference evidence="1" key="1">
    <citation type="journal article" date="2014" name="Front. Microbiol.">
        <title>High frequency of phylogenetically diverse reductive dehalogenase-homologous genes in deep subseafloor sedimentary metagenomes.</title>
        <authorList>
            <person name="Kawai M."/>
            <person name="Futagami T."/>
            <person name="Toyoda A."/>
            <person name="Takaki Y."/>
            <person name="Nishi S."/>
            <person name="Hori S."/>
            <person name="Arai W."/>
            <person name="Tsubouchi T."/>
            <person name="Morono Y."/>
            <person name="Uchiyama I."/>
            <person name="Ito T."/>
            <person name="Fujiyama A."/>
            <person name="Inagaki F."/>
            <person name="Takami H."/>
        </authorList>
    </citation>
    <scope>NUCLEOTIDE SEQUENCE</scope>
    <source>
        <strain evidence="1">Expedition CK06-06</strain>
    </source>
</reference>
<evidence type="ECO:0000313" key="1">
    <source>
        <dbReference type="EMBL" id="GAG00819.1"/>
    </source>
</evidence>
<feature type="non-terminal residue" evidence="1">
    <location>
        <position position="1"/>
    </location>
</feature>
<dbReference type="SUPFAM" id="SSF53067">
    <property type="entry name" value="Actin-like ATPase domain"/>
    <property type="match status" value="2"/>
</dbReference>
<proteinExistence type="predicted"/>
<dbReference type="Gene3D" id="3.30.420.40">
    <property type="match status" value="2"/>
</dbReference>
<dbReference type="InterPro" id="IPR043129">
    <property type="entry name" value="ATPase_NBD"/>
</dbReference>
<organism evidence="1">
    <name type="scientific">marine sediment metagenome</name>
    <dbReference type="NCBI Taxonomy" id="412755"/>
    <lineage>
        <taxon>unclassified sequences</taxon>
        <taxon>metagenomes</taxon>
        <taxon>ecological metagenomes</taxon>
    </lineage>
</organism>
<dbReference type="InterPro" id="IPR000600">
    <property type="entry name" value="ROK"/>
</dbReference>
<name>X0U4X4_9ZZZZ</name>
<dbReference type="PROSITE" id="PS01125">
    <property type="entry name" value="ROK"/>
    <property type="match status" value="1"/>
</dbReference>
<dbReference type="EMBL" id="BARS01029081">
    <property type="protein sequence ID" value="GAG00819.1"/>
    <property type="molecule type" value="Genomic_DNA"/>
</dbReference>
<dbReference type="PANTHER" id="PTHR18964:SF149">
    <property type="entry name" value="BIFUNCTIONAL UDP-N-ACETYLGLUCOSAMINE 2-EPIMERASE_N-ACETYLMANNOSAMINE KINASE"/>
    <property type="match status" value="1"/>
</dbReference>
<evidence type="ECO:0008006" key="2">
    <source>
        <dbReference type="Google" id="ProtNLM"/>
    </source>
</evidence>
<dbReference type="PANTHER" id="PTHR18964">
    <property type="entry name" value="ROK (REPRESSOR, ORF, KINASE) FAMILY"/>
    <property type="match status" value="1"/>
</dbReference>
<dbReference type="InterPro" id="IPR049874">
    <property type="entry name" value="ROK_cs"/>
</dbReference>
<comment type="caution">
    <text evidence="1">The sequence shown here is derived from an EMBL/GenBank/DDBJ whole genome shotgun (WGS) entry which is preliminary data.</text>
</comment>
<sequence length="236" mass="24788">SNLPGWHDVPLRDLIEEKYRVKTFLINDANAAALGEHCFGAGKGVNNLIYLTVSTGIGGGIIINGELYSGSHGSAGEIGHMTIDTNGPRCNCGNIGCWERLASGTAVAKEAIRRIRKGGKSCLTEMVEGKIENITAEKVSKAAERGDSLALEVILKTANYLGVGLVNLVNIFNPEMIIIGGGMSKMGDLLLNPARQVVKERAFQISAQAVRIVPAQLGDDGGVLGAAAFAFQQGLG</sequence>
<accession>X0U4X4</accession>
<dbReference type="AlphaFoldDB" id="X0U4X4"/>
<dbReference type="Pfam" id="PF00480">
    <property type="entry name" value="ROK"/>
    <property type="match status" value="1"/>
</dbReference>
<gene>
    <name evidence="1" type="ORF">S01H1_45500</name>
</gene>
<protein>
    <recommendedName>
        <fullName evidence="2">Glucokinase</fullName>
    </recommendedName>
</protein>